<gene>
    <name evidence="2" type="ORF">BCU17_19860</name>
</gene>
<dbReference type="Pfam" id="PF00535">
    <property type="entry name" value="Glycos_transf_2"/>
    <property type="match status" value="1"/>
</dbReference>
<dbReference type="InterPro" id="IPR029044">
    <property type="entry name" value="Nucleotide-diphossugar_trans"/>
</dbReference>
<organism evidence="2 3">
    <name type="scientific">Vibrio splendidus</name>
    <dbReference type="NCBI Taxonomy" id="29497"/>
    <lineage>
        <taxon>Bacteria</taxon>
        <taxon>Pseudomonadati</taxon>
        <taxon>Pseudomonadota</taxon>
        <taxon>Gammaproteobacteria</taxon>
        <taxon>Vibrionales</taxon>
        <taxon>Vibrionaceae</taxon>
        <taxon>Vibrio</taxon>
    </lineage>
</organism>
<evidence type="ECO:0000313" key="3">
    <source>
        <dbReference type="Proteomes" id="UP000235330"/>
    </source>
</evidence>
<dbReference type="Gene3D" id="3.90.550.10">
    <property type="entry name" value="Spore Coat Polysaccharide Biosynthesis Protein SpsA, Chain A"/>
    <property type="match status" value="1"/>
</dbReference>
<dbReference type="OrthoDB" id="9069044at2"/>
<comment type="caution">
    <text evidence="2">The sequence shown here is derived from an EMBL/GenBank/DDBJ whole genome shotgun (WGS) entry which is preliminary data.</text>
</comment>
<dbReference type="EMBL" id="MCWU01000025">
    <property type="protein sequence ID" value="PMJ65740.1"/>
    <property type="molecule type" value="Genomic_DNA"/>
</dbReference>
<dbReference type="InterPro" id="IPR001173">
    <property type="entry name" value="Glyco_trans_2-like"/>
</dbReference>
<feature type="domain" description="Glycosyltransferase 2-like" evidence="1">
    <location>
        <begin position="51"/>
        <end position="157"/>
    </location>
</feature>
<dbReference type="RefSeq" id="WP_076676108.1">
    <property type="nucleotide sequence ID" value="NZ_CAWMVP010000013.1"/>
</dbReference>
<dbReference type="SUPFAM" id="SSF53448">
    <property type="entry name" value="Nucleotide-diphospho-sugar transferases"/>
    <property type="match status" value="1"/>
</dbReference>
<dbReference type="AlphaFoldDB" id="A0A2N7FBC6"/>
<sequence length="295" mass="33851">MVNENNVRIAVVLNAYKRTEFLELQLDAIDKQTIKASDIYVWQNHGQEIPEYLKSRFILADCSENLGVWARFAFALNIDADYICLLDDDTIPGSKWFENCVDTIKSHDGLLGTRGLQYLSSKRYHPYKEFGWAYPNEHTVQVDIVGHAWFFKREHLAMFWSELPPKNFSRVAGEDIHFSYMLQKFGLKTFVPPHPIGDQELWGSLPHYGKELGTNEAAISQGSGATSKFDIAYKYYISKGFHLTLDLSERLSSGVVVGSGVRKNKFFREIVEKNPSIKKYSKVFLKQLEKLGIHI</sequence>
<protein>
    <recommendedName>
        <fullName evidence="1">Glycosyltransferase 2-like domain-containing protein</fullName>
    </recommendedName>
</protein>
<dbReference type="Proteomes" id="UP000235330">
    <property type="component" value="Unassembled WGS sequence"/>
</dbReference>
<proteinExistence type="predicted"/>
<evidence type="ECO:0000313" key="2">
    <source>
        <dbReference type="EMBL" id="PMJ65740.1"/>
    </source>
</evidence>
<accession>A0A2N7FBC6</accession>
<name>A0A2N7FBC6_VIBSP</name>
<reference evidence="3" key="1">
    <citation type="submission" date="2016-07" db="EMBL/GenBank/DDBJ databases">
        <title>Nontailed viruses are major unrecognized killers of bacteria in the ocean.</title>
        <authorList>
            <person name="Kauffman K."/>
            <person name="Hussain F."/>
            <person name="Yang J."/>
            <person name="Arevalo P."/>
            <person name="Brown J."/>
            <person name="Cutler M."/>
            <person name="Kelly L."/>
            <person name="Polz M.F."/>
        </authorList>
    </citation>
    <scope>NUCLEOTIDE SEQUENCE [LARGE SCALE GENOMIC DNA]</scope>
    <source>
        <strain evidence="3">10N.261.55.E11</strain>
    </source>
</reference>
<evidence type="ECO:0000259" key="1">
    <source>
        <dbReference type="Pfam" id="PF00535"/>
    </source>
</evidence>